<evidence type="ECO:0000256" key="1">
    <source>
        <dbReference type="SAM" id="MobiDB-lite"/>
    </source>
</evidence>
<protein>
    <submittedName>
        <fullName evidence="2">Uncharacterized protein</fullName>
    </submittedName>
</protein>
<dbReference type="Proteomes" id="UP000694044">
    <property type="component" value="Unassembled WGS sequence"/>
</dbReference>
<evidence type="ECO:0000313" key="2">
    <source>
        <dbReference type="EMBL" id="KAG7381118.1"/>
    </source>
</evidence>
<comment type="caution">
    <text evidence="2">The sequence shown here is derived from an EMBL/GenBank/DDBJ whole genome shotgun (WGS) entry which is preliminary data.</text>
</comment>
<reference evidence="2" key="1">
    <citation type="submission" date="2021-02" db="EMBL/GenBank/DDBJ databases">
        <authorList>
            <person name="Palmer J.M."/>
        </authorList>
    </citation>
    <scope>NUCLEOTIDE SEQUENCE</scope>
    <source>
        <strain evidence="2">SCRP734</strain>
    </source>
</reference>
<dbReference type="OrthoDB" id="10608030at2759"/>
<accession>A0A8T1VLP5</accession>
<dbReference type="EMBL" id="JAGDFM010000261">
    <property type="protein sequence ID" value="KAG7381118.1"/>
    <property type="molecule type" value="Genomic_DNA"/>
</dbReference>
<gene>
    <name evidence="2" type="ORF">PHYPSEUDO_006444</name>
</gene>
<feature type="compositionally biased region" description="Basic and acidic residues" evidence="1">
    <location>
        <begin position="177"/>
        <end position="193"/>
    </location>
</feature>
<feature type="compositionally biased region" description="Low complexity" evidence="1">
    <location>
        <begin position="114"/>
        <end position="127"/>
    </location>
</feature>
<sequence>MILFKDLLNAGIRPPVLILKWKKSGNHFKAVTYPPEQHAYYAKNIVALAVVRNDILRKHGWKPMDTTPYDAEKTEEAATSTLEELSAAVQQLEQLAQQPHGESVPKVGESENLTPTQKVTTKVTPQTIKHEVDELMCAKRDSDRQESISGDQESVKGNRATTKSKERSTTTSSDETASDHGDVSKPKRDSGGC</sequence>
<keyword evidence="3" id="KW-1185">Reference proteome</keyword>
<evidence type="ECO:0000313" key="3">
    <source>
        <dbReference type="Proteomes" id="UP000694044"/>
    </source>
</evidence>
<organism evidence="2 3">
    <name type="scientific">Phytophthora pseudosyringae</name>
    <dbReference type="NCBI Taxonomy" id="221518"/>
    <lineage>
        <taxon>Eukaryota</taxon>
        <taxon>Sar</taxon>
        <taxon>Stramenopiles</taxon>
        <taxon>Oomycota</taxon>
        <taxon>Peronosporomycetes</taxon>
        <taxon>Peronosporales</taxon>
        <taxon>Peronosporaceae</taxon>
        <taxon>Phytophthora</taxon>
    </lineage>
</organism>
<name>A0A8T1VLP5_9STRA</name>
<feature type="region of interest" description="Disordered" evidence="1">
    <location>
        <begin position="96"/>
        <end position="193"/>
    </location>
</feature>
<feature type="compositionally biased region" description="Basic and acidic residues" evidence="1">
    <location>
        <begin position="128"/>
        <end position="146"/>
    </location>
</feature>
<proteinExistence type="predicted"/>
<dbReference type="AlphaFoldDB" id="A0A8T1VLP5"/>